<feature type="compositionally biased region" description="Basic and acidic residues" evidence="3">
    <location>
        <begin position="459"/>
        <end position="468"/>
    </location>
</feature>
<name>S3C306_OPHP1</name>
<dbReference type="InterPro" id="IPR036427">
    <property type="entry name" value="Bromodomain-like_sf"/>
</dbReference>
<dbReference type="HOGENOM" id="CLU_001499_2_0_1"/>
<feature type="compositionally biased region" description="Low complexity" evidence="3">
    <location>
        <begin position="199"/>
        <end position="218"/>
    </location>
</feature>
<evidence type="ECO:0000313" key="6">
    <source>
        <dbReference type="EMBL" id="EPE07919.1"/>
    </source>
</evidence>
<dbReference type="EMBL" id="KE148150">
    <property type="protein sequence ID" value="EPE07919.1"/>
    <property type="molecule type" value="Genomic_DNA"/>
</dbReference>
<feature type="compositionally biased region" description="Polar residues" evidence="3">
    <location>
        <begin position="695"/>
        <end position="704"/>
    </location>
</feature>
<dbReference type="InterPro" id="IPR050935">
    <property type="entry name" value="Bromo_chromatin_reader"/>
</dbReference>
<sequence length="990" mass="105879">MAVITTPLADTNTTPSKMASLADEQPTNGVNGHSDDATKLPQSDSLKTAVDVSKNTDVSEASAAKNADSFNSNATLLDKDDVSPAEADSTLVEKDDDKPADKSDESEAAPEPAAAAAVEPKDEESAKETATDAPEEAETAEKTAEAVAPKSESADAAPASEVAAAKDEDAAKADADAKTASSSGAKTVEKDADVDMADATDAADAAAASSTPTPAKSASPEKAKSPTVPAPATHSLTSSLLPSLRDDRSRDNSISVAGNDTSMSDTPAKVAREREDDDETGRSPKRAKTADVEAPASKAKTAGESESSVAGATEMQIDVAPVTLPPRVRAIAKEGSLAHPSIDDNPISVYANREIRRVLASVKKTKAGLNFKDPVHKKWPMLWDSYTARVSKPVDIGLLERNLRENLYASHGDFVSDLFLIHENSISFNGSGNAITDEAKSLVDNFFTRLSEVSAAEPQKPDTKKEPKTLPTRQTEPRAATHRRESRGAATSPIEDSVIAVTASPIALSTPFGQGAAPSASGTSPGPAASVDSSTQAFAVPASGVPIIRRDSAKNDSDRPKRPIHPPKNRDLGYEPKNPKKRLPEFRFCDEVLKDIVRIRNYELNHWFMRPVDPVAMGIPTYFKIIKKPMDLGTMQEKLAAGEYASAKDFENDFNLIVRNCRKFNIVGEVVDAANRLEDIFKAKWAEKDAWIAAHTTQTATHSPSGGKDDDSEEEEDSDDDGEVSAAPPSGDIVEALGKRLDEENTRLNKLLAANVPDMTAITTQQTVIQMIQKQLVEEKIKLATAETERRNKKASKSKSSKSKKASGAASSSSAKKSSGSTIKKPSGAAVKKAPKARVLGQAEKNVVTEGINNLDGNQLERAIEIIKRDTSQEESEDGELELDIDQLSQDALGKLYDLIIRAFPHMRIKTEKIKTSGGDGAAKQSKPKKHKPMGKAEQERNIEKLREIKAQFQRPGSGSQEPLPSVEVGQGGDEEEESEMESEVDSEEE</sequence>
<feature type="compositionally biased region" description="Basic and acidic residues" evidence="3">
    <location>
        <begin position="548"/>
        <end position="561"/>
    </location>
</feature>
<feature type="compositionally biased region" description="Basic residues" evidence="3">
    <location>
        <begin position="791"/>
        <end position="805"/>
    </location>
</feature>
<gene>
    <name evidence="6" type="ORF">F503_00641</name>
</gene>
<dbReference type="InterPro" id="IPR027353">
    <property type="entry name" value="NET_dom"/>
</dbReference>
<dbReference type="PANTHER" id="PTHR22880">
    <property type="entry name" value="FALZ-RELATED BROMODOMAIN-CONTAINING PROTEINS"/>
    <property type="match status" value="1"/>
</dbReference>
<feature type="domain" description="NET" evidence="5">
    <location>
        <begin position="830"/>
        <end position="911"/>
    </location>
</feature>
<feature type="region of interest" description="Disordered" evidence="3">
    <location>
        <begin position="513"/>
        <end position="578"/>
    </location>
</feature>
<organism evidence="6 7">
    <name type="scientific">Ophiostoma piceae (strain UAMH 11346)</name>
    <name type="common">Sap stain fungus</name>
    <dbReference type="NCBI Taxonomy" id="1262450"/>
    <lineage>
        <taxon>Eukaryota</taxon>
        <taxon>Fungi</taxon>
        <taxon>Dikarya</taxon>
        <taxon>Ascomycota</taxon>
        <taxon>Pezizomycotina</taxon>
        <taxon>Sordariomycetes</taxon>
        <taxon>Sordariomycetidae</taxon>
        <taxon>Ophiostomatales</taxon>
        <taxon>Ophiostomataceae</taxon>
        <taxon>Ophiostoma</taxon>
    </lineage>
</organism>
<evidence type="ECO:0000313" key="7">
    <source>
        <dbReference type="Proteomes" id="UP000016923"/>
    </source>
</evidence>
<feature type="region of interest" description="Disordered" evidence="3">
    <location>
        <begin position="695"/>
        <end position="732"/>
    </location>
</feature>
<proteinExistence type="predicted"/>
<reference evidence="6 7" key="1">
    <citation type="journal article" date="2013" name="BMC Genomics">
        <title>The genome and transcriptome of the pine saprophyte Ophiostoma piceae, and a comparison with the bark beetle-associated pine pathogen Grosmannia clavigera.</title>
        <authorList>
            <person name="Haridas S."/>
            <person name="Wang Y."/>
            <person name="Lim L."/>
            <person name="Massoumi Alamouti S."/>
            <person name="Jackman S."/>
            <person name="Docking R."/>
            <person name="Robertson G."/>
            <person name="Birol I."/>
            <person name="Bohlmann J."/>
            <person name="Breuil C."/>
        </authorList>
    </citation>
    <scope>NUCLEOTIDE SEQUENCE [LARGE SCALE GENOMIC DNA]</scope>
    <source>
        <strain evidence="6 7">UAMH 11346</strain>
    </source>
</reference>
<dbReference type="GO" id="GO:0000785">
    <property type="term" value="C:chromatin"/>
    <property type="evidence" value="ECO:0007669"/>
    <property type="project" value="TreeGrafter"/>
</dbReference>
<keyword evidence="1 2" id="KW-0103">Bromodomain</keyword>
<dbReference type="AlphaFoldDB" id="S3C306"/>
<dbReference type="CDD" id="cd04369">
    <property type="entry name" value="Bromodomain"/>
    <property type="match status" value="1"/>
</dbReference>
<dbReference type="SMART" id="SM00297">
    <property type="entry name" value="BROMO"/>
    <property type="match status" value="2"/>
</dbReference>
<keyword evidence="7" id="KW-1185">Reference proteome</keyword>
<dbReference type="Pfam" id="PF00439">
    <property type="entry name" value="Bromodomain"/>
    <property type="match status" value="2"/>
</dbReference>
<feature type="compositionally biased region" description="Low complexity" evidence="3">
    <location>
        <begin position="109"/>
        <end position="118"/>
    </location>
</feature>
<dbReference type="PROSITE" id="PS00633">
    <property type="entry name" value="BROMODOMAIN_1"/>
    <property type="match status" value="1"/>
</dbReference>
<dbReference type="PANTHER" id="PTHR22880:SF225">
    <property type="entry name" value="BROMODOMAIN-CONTAINING PROTEIN BET-1-RELATED"/>
    <property type="match status" value="1"/>
</dbReference>
<dbReference type="OrthoDB" id="784962at2759"/>
<feature type="domain" description="Bromo" evidence="4">
    <location>
        <begin position="600"/>
        <end position="672"/>
    </location>
</feature>
<accession>S3C306</accession>
<feature type="compositionally biased region" description="Basic and acidic residues" evidence="3">
    <location>
        <begin position="935"/>
        <end position="950"/>
    </location>
</feature>
<feature type="compositionally biased region" description="Acidic residues" evidence="3">
    <location>
        <begin position="710"/>
        <end position="723"/>
    </location>
</feature>
<dbReference type="InterPro" id="IPR038336">
    <property type="entry name" value="NET_sf"/>
</dbReference>
<dbReference type="STRING" id="1262450.S3C306"/>
<feature type="compositionally biased region" description="Basic and acidic residues" evidence="3">
    <location>
        <begin position="164"/>
        <end position="177"/>
    </location>
</feature>
<dbReference type="Gene3D" id="1.20.920.10">
    <property type="entry name" value="Bromodomain-like"/>
    <property type="match status" value="2"/>
</dbReference>
<dbReference type="Pfam" id="PF17035">
    <property type="entry name" value="BET"/>
    <property type="match status" value="1"/>
</dbReference>
<dbReference type="PROSITE" id="PS51525">
    <property type="entry name" value="NET"/>
    <property type="match status" value="1"/>
</dbReference>
<dbReference type="OMA" id="LCKHEDE"/>
<feature type="compositionally biased region" description="Low complexity" evidence="3">
    <location>
        <begin position="806"/>
        <end position="821"/>
    </location>
</feature>
<feature type="domain" description="Bromo" evidence="4">
    <location>
        <begin position="363"/>
        <end position="436"/>
    </location>
</feature>
<feature type="region of interest" description="Disordered" evidence="3">
    <location>
        <begin position="1"/>
        <end position="311"/>
    </location>
</feature>
<feature type="compositionally biased region" description="Polar residues" evidence="3">
    <location>
        <begin position="256"/>
        <end position="265"/>
    </location>
</feature>
<feature type="compositionally biased region" description="Basic and acidic residues" evidence="3">
    <location>
        <begin position="91"/>
        <end position="105"/>
    </location>
</feature>
<feature type="compositionally biased region" description="Acidic residues" evidence="3">
    <location>
        <begin position="973"/>
        <end position="990"/>
    </location>
</feature>
<feature type="region of interest" description="Disordered" evidence="3">
    <location>
        <begin position="787"/>
        <end position="838"/>
    </location>
</feature>
<evidence type="ECO:0000259" key="5">
    <source>
        <dbReference type="PROSITE" id="PS51525"/>
    </source>
</evidence>
<dbReference type="Proteomes" id="UP000016923">
    <property type="component" value="Unassembled WGS sequence"/>
</dbReference>
<dbReference type="InterPro" id="IPR018359">
    <property type="entry name" value="Bromodomain_CS"/>
</dbReference>
<dbReference type="PRINTS" id="PR00503">
    <property type="entry name" value="BROMODOMAIN"/>
</dbReference>
<feature type="compositionally biased region" description="Low complexity" evidence="3">
    <location>
        <begin position="145"/>
        <end position="163"/>
    </location>
</feature>
<evidence type="ECO:0000256" key="3">
    <source>
        <dbReference type="SAM" id="MobiDB-lite"/>
    </source>
</evidence>
<feature type="compositionally biased region" description="Basic and acidic residues" evidence="3">
    <location>
        <begin position="568"/>
        <end position="578"/>
    </location>
</feature>
<feature type="compositionally biased region" description="Basic and acidic residues" evidence="3">
    <location>
        <begin position="119"/>
        <end position="130"/>
    </location>
</feature>
<feature type="compositionally biased region" description="Low complexity" evidence="3">
    <location>
        <begin position="515"/>
        <end position="530"/>
    </location>
</feature>
<dbReference type="eggNOG" id="KOG1474">
    <property type="taxonomic scope" value="Eukaryota"/>
</dbReference>
<dbReference type="PROSITE" id="PS50014">
    <property type="entry name" value="BROMODOMAIN_2"/>
    <property type="match status" value="2"/>
</dbReference>
<evidence type="ECO:0000259" key="4">
    <source>
        <dbReference type="PROSITE" id="PS50014"/>
    </source>
</evidence>
<feature type="region of interest" description="Disordered" evidence="3">
    <location>
        <begin position="453"/>
        <end position="496"/>
    </location>
</feature>
<protein>
    <submittedName>
        <fullName evidence="6">Transcription regulator bdf1</fullName>
    </submittedName>
</protein>
<evidence type="ECO:0000256" key="1">
    <source>
        <dbReference type="ARBA" id="ARBA00023117"/>
    </source>
</evidence>
<dbReference type="Gene3D" id="1.20.1270.220">
    <property type="match status" value="1"/>
</dbReference>
<dbReference type="SUPFAM" id="SSF47370">
    <property type="entry name" value="Bromodomain"/>
    <property type="match status" value="2"/>
</dbReference>
<dbReference type="GO" id="GO:0005634">
    <property type="term" value="C:nucleus"/>
    <property type="evidence" value="ECO:0007669"/>
    <property type="project" value="TreeGrafter"/>
</dbReference>
<evidence type="ECO:0000256" key="2">
    <source>
        <dbReference type="PROSITE-ProRule" id="PRU00035"/>
    </source>
</evidence>
<feature type="region of interest" description="Disordered" evidence="3">
    <location>
        <begin position="913"/>
        <end position="990"/>
    </location>
</feature>
<dbReference type="VEuPathDB" id="FungiDB:F503_00641"/>
<dbReference type="GO" id="GO:0006338">
    <property type="term" value="P:chromatin remodeling"/>
    <property type="evidence" value="ECO:0007669"/>
    <property type="project" value="TreeGrafter"/>
</dbReference>
<dbReference type="InterPro" id="IPR001487">
    <property type="entry name" value="Bromodomain"/>
</dbReference>
<feature type="compositionally biased region" description="Polar residues" evidence="3">
    <location>
        <begin position="8"/>
        <end position="17"/>
    </location>
</feature>
<dbReference type="GO" id="GO:0006355">
    <property type="term" value="P:regulation of DNA-templated transcription"/>
    <property type="evidence" value="ECO:0007669"/>
    <property type="project" value="TreeGrafter"/>
</dbReference>